<evidence type="ECO:0000256" key="4">
    <source>
        <dbReference type="SAM" id="Phobius"/>
    </source>
</evidence>
<evidence type="ECO:0000256" key="5">
    <source>
        <dbReference type="SAM" id="SignalP"/>
    </source>
</evidence>
<evidence type="ECO:0000259" key="6">
    <source>
        <dbReference type="SMART" id="SM00181"/>
    </source>
</evidence>
<evidence type="ECO:0000313" key="7">
    <source>
        <dbReference type="EMBL" id="CAD8127677.1"/>
    </source>
</evidence>
<feature type="domain" description="EGF-like" evidence="6">
    <location>
        <begin position="665"/>
        <end position="694"/>
    </location>
</feature>
<evidence type="ECO:0000256" key="3">
    <source>
        <dbReference type="ARBA" id="ARBA00023157"/>
    </source>
</evidence>
<feature type="transmembrane region" description="Helical" evidence="4">
    <location>
        <begin position="1558"/>
        <end position="1577"/>
    </location>
</feature>
<feature type="domain" description="EGF-like" evidence="6">
    <location>
        <begin position="403"/>
        <end position="433"/>
    </location>
</feature>
<feature type="domain" description="EGF-like" evidence="6">
    <location>
        <begin position="762"/>
        <end position="803"/>
    </location>
</feature>
<evidence type="ECO:0000256" key="2">
    <source>
        <dbReference type="ARBA" id="ARBA00022737"/>
    </source>
</evidence>
<keyword evidence="4" id="KW-1133">Transmembrane helix</keyword>
<feature type="domain" description="EGF-like" evidence="6">
    <location>
        <begin position="1044"/>
        <end position="1089"/>
    </location>
</feature>
<evidence type="ECO:0000313" key="8">
    <source>
        <dbReference type="Proteomes" id="UP000692954"/>
    </source>
</evidence>
<dbReference type="InterPro" id="IPR000742">
    <property type="entry name" value="EGF"/>
</dbReference>
<dbReference type="SMART" id="SM00261">
    <property type="entry name" value="FU"/>
    <property type="match status" value="9"/>
</dbReference>
<gene>
    <name evidence="7" type="ORF">PSON_ATCC_30995.1.T1790003</name>
</gene>
<comment type="caution">
    <text evidence="7">The sequence shown here is derived from an EMBL/GenBank/DDBJ whole genome shotgun (WGS) entry which is preliminary data.</text>
</comment>
<name>A0A8S1RJM0_9CILI</name>
<keyword evidence="4" id="KW-0472">Membrane</keyword>
<dbReference type="OrthoDB" id="25879at2759"/>
<keyword evidence="3" id="KW-1015">Disulfide bond</keyword>
<feature type="domain" description="EGF-like" evidence="6">
    <location>
        <begin position="973"/>
        <end position="1006"/>
    </location>
</feature>
<dbReference type="EMBL" id="CAJJDN010000179">
    <property type="protein sequence ID" value="CAD8127677.1"/>
    <property type="molecule type" value="Genomic_DNA"/>
</dbReference>
<feature type="chain" id="PRO_5035899493" description="EGF-like domain-containing protein" evidence="5">
    <location>
        <begin position="16"/>
        <end position="1584"/>
    </location>
</feature>
<feature type="signal peptide" evidence="5">
    <location>
        <begin position="1"/>
        <end position="15"/>
    </location>
</feature>
<organism evidence="7 8">
    <name type="scientific">Paramecium sonneborni</name>
    <dbReference type="NCBI Taxonomy" id="65129"/>
    <lineage>
        <taxon>Eukaryota</taxon>
        <taxon>Sar</taxon>
        <taxon>Alveolata</taxon>
        <taxon>Ciliophora</taxon>
        <taxon>Intramacronucleata</taxon>
        <taxon>Oligohymenophorea</taxon>
        <taxon>Peniculida</taxon>
        <taxon>Parameciidae</taxon>
        <taxon>Paramecium</taxon>
    </lineage>
</organism>
<dbReference type="CDD" id="cd00064">
    <property type="entry name" value="FU"/>
    <property type="match status" value="1"/>
</dbReference>
<feature type="domain" description="EGF-like" evidence="6">
    <location>
        <begin position="712"/>
        <end position="754"/>
    </location>
</feature>
<dbReference type="NCBIfam" id="TIGR02232">
    <property type="entry name" value="myxo_disulf_rpt"/>
    <property type="match status" value="4"/>
</dbReference>
<keyword evidence="8" id="KW-1185">Reference proteome</keyword>
<protein>
    <recommendedName>
        <fullName evidence="6">EGF-like domain-containing protein</fullName>
    </recommendedName>
</protein>
<keyword evidence="1 5" id="KW-0732">Signal</keyword>
<evidence type="ECO:0000256" key="1">
    <source>
        <dbReference type="ARBA" id="ARBA00022729"/>
    </source>
</evidence>
<dbReference type="Proteomes" id="UP000692954">
    <property type="component" value="Unassembled WGS sequence"/>
</dbReference>
<proteinExistence type="predicted"/>
<dbReference type="InterPro" id="IPR011936">
    <property type="entry name" value="Myxo_disulph_rpt"/>
</dbReference>
<keyword evidence="2" id="KW-0677">Repeat</keyword>
<feature type="domain" description="EGF-like" evidence="6">
    <location>
        <begin position="851"/>
        <end position="894"/>
    </location>
</feature>
<dbReference type="PANTHER" id="PTHR38934">
    <property type="entry name" value="HYPHALLY REGULATED CELL WALL PROTEIN 1"/>
    <property type="match status" value="1"/>
</dbReference>
<feature type="domain" description="EGF-like" evidence="6">
    <location>
        <begin position="1102"/>
        <end position="1137"/>
    </location>
</feature>
<dbReference type="PANTHER" id="PTHR38934:SF6">
    <property type="entry name" value="CHROMOSOME UNDETERMINED SCAFFOLD_176, WHOLE GENOME SHOTGUN SEQUENCE"/>
    <property type="match status" value="1"/>
</dbReference>
<reference evidence="7" key="1">
    <citation type="submission" date="2021-01" db="EMBL/GenBank/DDBJ databases">
        <authorList>
            <consortium name="Genoscope - CEA"/>
            <person name="William W."/>
        </authorList>
    </citation>
    <scope>NUCLEOTIDE SEQUENCE</scope>
</reference>
<keyword evidence="4" id="KW-0812">Transmembrane</keyword>
<dbReference type="Pfam" id="PF13948">
    <property type="entry name" value="DUF4215"/>
    <property type="match status" value="7"/>
</dbReference>
<dbReference type="InterPro" id="IPR006212">
    <property type="entry name" value="Furin_repeat"/>
</dbReference>
<dbReference type="SMART" id="SM00181">
    <property type="entry name" value="EGF"/>
    <property type="match status" value="10"/>
</dbReference>
<feature type="domain" description="EGF-like" evidence="6">
    <location>
        <begin position="1225"/>
        <end position="1259"/>
    </location>
</feature>
<accession>A0A8S1RJM0</accession>
<feature type="domain" description="EGF-like" evidence="6">
    <location>
        <begin position="811"/>
        <end position="850"/>
    </location>
</feature>
<sequence>MSLSIFLILLGFIDAQNKWQIIDSFLYSNQVFSSSTSYFTLPSSTTLAQFITCTTPATSYITLNTTNPSVESKYWNYYKSGTFIVFDLFFQGTWENQAVIFSIDIFSYSFYYTSPTTYPIKSEFCDNLATDFRTINFTLTISTSEKMKFTSTGQGDAQVSIKNIYILRIKCCPSCSQCTGSQFNECTQCYYGNPTNNICPTCPSNQYYMRFWGCKNICDMYSPIYQDGFCQNYPISLIEYDYAYIRSSGNLNWSPIYDPLNIDISPTFQYAVGEFYGIFKFNSGFFYFFNKISNYTFATYLIGLEVVIKTFNDIPLNCGIQFKINNTYYGSIYKNDQGIQTHKFKIYEIFNYGYQQSYSSIKDYQLITYLDIPQLPILFSAIGNYSDNTAGWGIYSVHITSGYCSQFCLICEVSFKCKTCANGFYQFRDGSCIDGCSNSYQKLNGSYCQDYDDETPYSKYLIEEYTNEVTNPEQYAQYNLLSANGTNFLKGSDIYYSYWQSYRVFGGPFVWAQAKFQRIHNIVNPHHSITIGFYIIYGPQFPSDGRFIYTIENNEPVSKSKTNNLPSYLDGSKQDKVYERISHNTNTLMLTWECFGVNNEPIHAYCGFHNYYIAVHYCQPYCLQCQDQNTCTSWNTTYNAAIVRFSQSECQINHYFDRDSFRCLQCLQPCLTCTSKIDCLTCQSTYTLTRIGCVCLMNQYEDQNQCFDCPIECNQCLSPTLCLECLIKNNRQLVNGQCNCINGYYPIVSNPQCQQCHKFCKTCTGPKSSECLTCANIINIQQMGSTCSCPSGFNYQDLIKTCSLCHYSCLTCFRLTIDGCLTCNPTQNRILKGLKCECAPGYYELNNVCTNCPTQVDVSLIQCYKQCNNNQQIWHTNICNTCDSGYQLVSGECRPICGDSQVKGYEQCEDGNNILDDLCYNCQFQCPVQCQICDQSTTLPCPDVCGDGVITGIEQCEDGNNIQYDGCFNCQYQCQLACSKCIKGECFECATPGWFVDPLVIPWQCQEKCGDGLIVGSEQCEDDNSDDTDGCKDCKYYCRIGCSSCDYTNNICLSCESPAFVPYSYYCKNICGDGLVANDPSGFYSEECDDGNTIDADGCNTFCKFQCQPSSICTSCVNNRCELCASEYFLSNNQICIPICGDSIQVPGESCEDGLILPYKGCQNCQPRCQTSCLNCSTSGLGCNQCKIGYNKINYLCYSVCGDKIVTDDEQCDDGNLILGDGCHFCQFSCQDSCLNCIKGFCYDCLDGYVYSNFYNNCLPFCGDGIILENEQCDDNNQIKYDGCFNCQFQCHEMCNVCQDGNCMSCISNYQLIDNKCIVIQEVKEDQYLFEDDKNDKDENYTSLQNNQDSNNLFDSVCRNNECVYSPKPQMQLSYTNYNFNIQQILINFDQKVKLINQQTIQMGLFNTVKLILISRLLEFYNLNQFQQSFNIFQQLLFLSVIYLSKIYEFINFIKQVKFFQSSLTSFITIEDLDVANYNIKLQSIQDFSYDLEQVQYEVAVEILIPLQNKPNLIVSLIQDVVNSNNQTINNTQQSIKLRLPQILSEEMRLYFISTKKSNIAFLIGTISIGFISLLSGESSIYQR</sequence>